<dbReference type="Proteomes" id="UP000792457">
    <property type="component" value="Unassembled WGS sequence"/>
</dbReference>
<keyword evidence="12" id="KW-0628">Postsynaptic cell membrane</keyword>
<dbReference type="PANTHER" id="PTHR18966">
    <property type="entry name" value="IONOTROPIC GLUTAMATE RECEPTOR"/>
    <property type="match status" value="1"/>
</dbReference>
<dbReference type="FunFam" id="1.10.287.70:FF:000134">
    <property type="entry name" value="Glutamate receptor, ionotropic kainate"/>
    <property type="match status" value="1"/>
</dbReference>
<dbReference type="InterPro" id="IPR001828">
    <property type="entry name" value="ANF_lig-bd_rcpt"/>
</dbReference>
<organism evidence="20 21">
    <name type="scientific">Ladona fulva</name>
    <name type="common">Scarce chaser dragonfly</name>
    <name type="synonym">Libellula fulva</name>
    <dbReference type="NCBI Taxonomy" id="123851"/>
    <lineage>
        <taxon>Eukaryota</taxon>
        <taxon>Metazoa</taxon>
        <taxon>Ecdysozoa</taxon>
        <taxon>Arthropoda</taxon>
        <taxon>Hexapoda</taxon>
        <taxon>Insecta</taxon>
        <taxon>Pterygota</taxon>
        <taxon>Palaeoptera</taxon>
        <taxon>Odonata</taxon>
        <taxon>Epiprocta</taxon>
        <taxon>Anisoptera</taxon>
        <taxon>Libelluloidea</taxon>
        <taxon>Libellulidae</taxon>
        <taxon>Ladona</taxon>
    </lineage>
</organism>
<protein>
    <submittedName>
        <fullName evidence="20">Uncharacterized protein</fullName>
    </submittedName>
</protein>
<comment type="caution">
    <text evidence="20">The sequence shown here is derived from an EMBL/GenBank/DDBJ whole genome shotgun (WGS) entry which is preliminary data.</text>
</comment>
<dbReference type="SMART" id="SM00079">
    <property type="entry name" value="PBPe"/>
    <property type="match status" value="1"/>
</dbReference>
<dbReference type="FunFam" id="1.10.287.70:FF:000010">
    <property type="entry name" value="Putative glutamate receptor ionotropic kainate 1"/>
    <property type="match status" value="1"/>
</dbReference>
<evidence type="ECO:0000256" key="13">
    <source>
        <dbReference type="ARBA" id="ARBA00023286"/>
    </source>
</evidence>
<evidence type="ECO:0000256" key="7">
    <source>
        <dbReference type="ARBA" id="ARBA00023018"/>
    </source>
</evidence>
<dbReference type="Pfam" id="PF10613">
    <property type="entry name" value="Lig_chan-Glu_bd"/>
    <property type="match status" value="1"/>
</dbReference>
<reference evidence="20" key="1">
    <citation type="submission" date="2013-04" db="EMBL/GenBank/DDBJ databases">
        <authorList>
            <person name="Qu J."/>
            <person name="Murali S.C."/>
            <person name="Bandaranaike D."/>
            <person name="Bellair M."/>
            <person name="Blankenburg K."/>
            <person name="Chao H."/>
            <person name="Dinh H."/>
            <person name="Doddapaneni H."/>
            <person name="Downs B."/>
            <person name="Dugan-Rocha S."/>
            <person name="Elkadiri S."/>
            <person name="Gnanaolivu R.D."/>
            <person name="Hernandez B."/>
            <person name="Javaid M."/>
            <person name="Jayaseelan J.C."/>
            <person name="Lee S."/>
            <person name="Li M."/>
            <person name="Ming W."/>
            <person name="Munidasa M."/>
            <person name="Muniz J."/>
            <person name="Nguyen L."/>
            <person name="Ongeri F."/>
            <person name="Osuji N."/>
            <person name="Pu L.-L."/>
            <person name="Puazo M."/>
            <person name="Qu C."/>
            <person name="Quiroz J."/>
            <person name="Raj R."/>
            <person name="Weissenberger G."/>
            <person name="Xin Y."/>
            <person name="Zou X."/>
            <person name="Han Y."/>
            <person name="Richards S."/>
            <person name="Worley K."/>
            <person name="Muzny D."/>
            <person name="Gibbs R."/>
        </authorList>
    </citation>
    <scope>NUCLEOTIDE SEQUENCE</scope>
    <source>
        <strain evidence="20">Sampled in the wild</strain>
    </source>
</reference>
<feature type="transmembrane region" description="Helical" evidence="17">
    <location>
        <begin position="673"/>
        <end position="697"/>
    </location>
</feature>
<dbReference type="InterPro" id="IPR028082">
    <property type="entry name" value="Peripla_BP_I"/>
</dbReference>
<dbReference type="FunFam" id="3.40.190.10:FF:000147">
    <property type="entry name" value="Uncharacterized protein, isoform C"/>
    <property type="match status" value="1"/>
</dbReference>
<keyword evidence="9 17" id="KW-0472">Membrane</keyword>
<keyword evidence="5" id="KW-0732">Signal</keyword>
<evidence type="ECO:0000313" key="20">
    <source>
        <dbReference type="EMBL" id="KAG8225568.1"/>
    </source>
</evidence>
<reference evidence="20" key="2">
    <citation type="submission" date="2017-10" db="EMBL/GenBank/DDBJ databases">
        <title>Ladona fulva Genome sequencing and assembly.</title>
        <authorList>
            <person name="Murali S."/>
            <person name="Richards S."/>
            <person name="Bandaranaike D."/>
            <person name="Bellair M."/>
            <person name="Blankenburg K."/>
            <person name="Chao H."/>
            <person name="Dinh H."/>
            <person name="Doddapaneni H."/>
            <person name="Dugan-Rocha S."/>
            <person name="Elkadiri S."/>
            <person name="Gnanaolivu R."/>
            <person name="Hernandez B."/>
            <person name="Skinner E."/>
            <person name="Javaid M."/>
            <person name="Lee S."/>
            <person name="Li M."/>
            <person name="Ming W."/>
            <person name="Munidasa M."/>
            <person name="Muniz J."/>
            <person name="Nguyen L."/>
            <person name="Hughes D."/>
            <person name="Osuji N."/>
            <person name="Pu L.-L."/>
            <person name="Puazo M."/>
            <person name="Qu C."/>
            <person name="Quiroz J."/>
            <person name="Raj R."/>
            <person name="Weissenberger G."/>
            <person name="Xin Y."/>
            <person name="Zou X."/>
            <person name="Han Y."/>
            <person name="Worley K."/>
            <person name="Muzny D."/>
            <person name="Gibbs R."/>
        </authorList>
    </citation>
    <scope>NUCLEOTIDE SEQUENCE</scope>
    <source>
        <strain evidence="20">Sampled in the wild</strain>
    </source>
</reference>
<dbReference type="Pfam" id="PF00060">
    <property type="entry name" value="Lig_chan"/>
    <property type="match status" value="1"/>
</dbReference>
<name>A0A8K0K3Z0_LADFU</name>
<comment type="similarity">
    <text evidence="1">Belongs to the glutamate-gated ion channel (TC 1.A.10.1) family.</text>
</comment>
<keyword evidence="21" id="KW-1185">Reference proteome</keyword>
<evidence type="ECO:0000256" key="10">
    <source>
        <dbReference type="ARBA" id="ARBA00023170"/>
    </source>
</evidence>
<feature type="domain" description="Ionotropic glutamate receptor L-glutamate and glycine-binding" evidence="19">
    <location>
        <begin position="240"/>
        <end position="305"/>
    </location>
</feature>
<evidence type="ECO:0000256" key="3">
    <source>
        <dbReference type="ARBA" id="ARBA00022475"/>
    </source>
</evidence>
<dbReference type="SMART" id="SM00918">
    <property type="entry name" value="Lig_chan-Glu_bd"/>
    <property type="match status" value="1"/>
</dbReference>
<accession>A0A8K0K3Z0</accession>
<evidence type="ECO:0000259" key="19">
    <source>
        <dbReference type="SMART" id="SM00918"/>
    </source>
</evidence>
<dbReference type="SUPFAM" id="SSF53822">
    <property type="entry name" value="Periplasmic binding protein-like I"/>
    <property type="match status" value="1"/>
</dbReference>
<dbReference type="Gene3D" id="3.40.50.2300">
    <property type="match status" value="2"/>
</dbReference>
<keyword evidence="3" id="KW-1003">Cell membrane</keyword>
<gene>
    <name evidence="20" type="ORF">J437_LFUL002085</name>
</gene>
<dbReference type="FunFam" id="3.40.190.10:FF:000060">
    <property type="entry name" value="Glutamate receptor ionotropic, kainate 1"/>
    <property type="match status" value="1"/>
</dbReference>
<evidence type="ECO:0000256" key="15">
    <source>
        <dbReference type="ARBA" id="ARBA00034104"/>
    </source>
</evidence>
<dbReference type="GO" id="GO:0045211">
    <property type="term" value="C:postsynaptic membrane"/>
    <property type="evidence" value="ECO:0007669"/>
    <property type="project" value="UniProtKB-SubCell"/>
</dbReference>
<keyword evidence="13" id="KW-1071">Ligand-gated ion channel</keyword>
<dbReference type="SUPFAM" id="SSF53850">
    <property type="entry name" value="Periplasmic binding protein-like II"/>
    <property type="match status" value="1"/>
</dbReference>
<dbReference type="InterPro" id="IPR015683">
    <property type="entry name" value="Ionotropic_Glu_rcpt"/>
</dbReference>
<dbReference type="Gene3D" id="1.10.287.70">
    <property type="match status" value="1"/>
</dbReference>
<dbReference type="AlphaFoldDB" id="A0A8K0K3Z0"/>
<feature type="region of interest" description="Disordered" evidence="16">
    <location>
        <begin position="727"/>
        <end position="756"/>
    </location>
</feature>
<keyword evidence="2" id="KW-0813">Transport</keyword>
<keyword evidence="11" id="KW-0325">Glycoprotein</keyword>
<keyword evidence="8" id="KW-0406">Ion transport</keyword>
<evidence type="ECO:0000256" key="2">
    <source>
        <dbReference type="ARBA" id="ARBA00022448"/>
    </source>
</evidence>
<evidence type="ECO:0000256" key="12">
    <source>
        <dbReference type="ARBA" id="ARBA00023257"/>
    </source>
</evidence>
<evidence type="ECO:0000256" key="1">
    <source>
        <dbReference type="ARBA" id="ARBA00008685"/>
    </source>
</evidence>
<evidence type="ECO:0000256" key="17">
    <source>
        <dbReference type="SAM" id="Phobius"/>
    </source>
</evidence>
<dbReference type="InterPro" id="IPR019594">
    <property type="entry name" value="Glu/Gly-bd"/>
</dbReference>
<dbReference type="EMBL" id="KZ308242">
    <property type="protein sequence ID" value="KAG8225568.1"/>
    <property type="molecule type" value="Genomic_DNA"/>
</dbReference>
<feature type="transmembrane region" description="Helical" evidence="17">
    <location>
        <begin position="483"/>
        <end position="505"/>
    </location>
</feature>
<evidence type="ECO:0000256" key="4">
    <source>
        <dbReference type="ARBA" id="ARBA00022692"/>
    </source>
</evidence>
<feature type="transmembrane region" description="Helical" evidence="17">
    <location>
        <begin position="361"/>
        <end position="380"/>
    </location>
</feature>
<proteinExistence type="inferred from homology"/>
<evidence type="ECO:0000256" key="5">
    <source>
        <dbReference type="ARBA" id="ARBA00022729"/>
    </source>
</evidence>
<sequence>MVENQFYFRPLLKQIQTSSESHILLDVSADRVLEILRQAKEVKMMEDYQSYVITTLDLHTIDLEEFRYGRTNITGFRMIDPNSAALKNAVHDWEFGERRSGRRINISPGTVKTEAALMYDAVHAFAQALDIIDRSEPINIRPLSCDVPEKWKHGFQLISYMKVREFPGLTNYIQFDQDGRRKEFELDVIELDSREGFSKTGFWSPRSGVNYTRTESQKLQIITESLQNKTFIVSSRLGAPFLMEKEPKGSFTGNDRYEGFSMDLIDEVSKILGFKYVFELVPDGRYGSFDAKTKKWDGLVKQLLDKKADLAICDLTITYARRQAVDFTMPFMNLGISILYSKPVKQPPNLFSFLSPLSVDVWIYMATAYLGVSVVLFVLARLTPYEWNNPHPCNPEPEELETQFNLLNCMWFAIGSLMQQGCDFLPKVTPSEWRNPHPCKQDPEELENILEMQNIIWHNCGSLMQQGSDIAPKAVSTRMVAGMWWFFTLIMISSYTANLAAFLTVERMDVTIESAEDLAKQTKIKYGAVSGGSTAAFFKESNFSTYQRMWSFMESAKPSVFAKSNSEGVERVSKGKRGYAFLMESTSIEYVIERQCDLTQVGGLLDSKGYGIALPLSSPYRTAVSGAVLKLQEAGKLHMLKTRWWKEKHGGGSCKEEKSSSVESANELGLANVGGVFVVLISGMGAAAIVAVLEFLWATKKVAVEERSSFKATLMEELRFALKCRGSTKPVRKPASKEDSGGDKSGSKPYDKYGTVNKSALIPQEVYVKKK</sequence>
<evidence type="ECO:0000256" key="16">
    <source>
        <dbReference type="SAM" id="MobiDB-lite"/>
    </source>
</evidence>
<dbReference type="InterPro" id="IPR001320">
    <property type="entry name" value="Iontro_rcpt_C"/>
</dbReference>
<keyword evidence="6 17" id="KW-1133">Transmembrane helix</keyword>
<keyword evidence="7" id="KW-0770">Synapse</keyword>
<evidence type="ECO:0000256" key="11">
    <source>
        <dbReference type="ARBA" id="ARBA00023180"/>
    </source>
</evidence>
<comment type="subcellular location">
    <subcellularLocation>
        <location evidence="15">Postsynaptic cell membrane</location>
        <topology evidence="15">Multi-pass membrane protein</topology>
    </subcellularLocation>
</comment>
<evidence type="ECO:0000256" key="9">
    <source>
        <dbReference type="ARBA" id="ARBA00023136"/>
    </source>
</evidence>
<evidence type="ECO:0000256" key="6">
    <source>
        <dbReference type="ARBA" id="ARBA00022989"/>
    </source>
</evidence>
<dbReference type="Pfam" id="PF01094">
    <property type="entry name" value="ANF_receptor"/>
    <property type="match status" value="1"/>
</dbReference>
<feature type="compositionally biased region" description="Basic and acidic residues" evidence="16">
    <location>
        <begin position="735"/>
        <end position="751"/>
    </location>
</feature>
<evidence type="ECO:0000313" key="21">
    <source>
        <dbReference type="Proteomes" id="UP000792457"/>
    </source>
</evidence>
<feature type="domain" description="Ionotropic glutamate receptor C-terminal" evidence="18">
    <location>
        <begin position="230"/>
        <end position="647"/>
    </location>
</feature>
<dbReference type="OrthoDB" id="5984008at2759"/>
<evidence type="ECO:0000256" key="8">
    <source>
        <dbReference type="ARBA" id="ARBA00023065"/>
    </source>
</evidence>
<keyword evidence="14" id="KW-0407">Ion channel</keyword>
<keyword evidence="4 17" id="KW-0812">Transmembrane</keyword>
<evidence type="ECO:0000259" key="18">
    <source>
        <dbReference type="SMART" id="SM00079"/>
    </source>
</evidence>
<dbReference type="Gene3D" id="3.40.190.10">
    <property type="entry name" value="Periplasmic binding protein-like II"/>
    <property type="match status" value="2"/>
</dbReference>
<dbReference type="GO" id="GO:0015276">
    <property type="term" value="F:ligand-gated monoatomic ion channel activity"/>
    <property type="evidence" value="ECO:0007669"/>
    <property type="project" value="InterPro"/>
</dbReference>
<evidence type="ECO:0000256" key="14">
    <source>
        <dbReference type="ARBA" id="ARBA00023303"/>
    </source>
</evidence>
<keyword evidence="10" id="KW-0675">Receptor</keyword>